<dbReference type="GO" id="GO:0008157">
    <property type="term" value="F:protein phosphatase 1 binding"/>
    <property type="evidence" value="ECO:0007669"/>
    <property type="project" value="TreeGrafter"/>
</dbReference>
<evidence type="ECO:0000256" key="2">
    <source>
        <dbReference type="SAM" id="Phobius"/>
    </source>
</evidence>
<feature type="compositionally biased region" description="Low complexity" evidence="1">
    <location>
        <begin position="272"/>
        <end position="282"/>
    </location>
</feature>
<evidence type="ECO:0000256" key="1">
    <source>
        <dbReference type="SAM" id="MobiDB-lite"/>
    </source>
</evidence>
<keyword evidence="2" id="KW-0812">Transmembrane</keyword>
<dbReference type="GO" id="GO:2001069">
    <property type="term" value="F:glycogen binding"/>
    <property type="evidence" value="ECO:0007669"/>
    <property type="project" value="TreeGrafter"/>
</dbReference>
<feature type="region of interest" description="Disordered" evidence="1">
    <location>
        <begin position="268"/>
        <end position="331"/>
    </location>
</feature>
<dbReference type="Ensembl" id="ENSPTXT00000017774.1">
    <property type="protein sequence ID" value="ENSPTXP00000017250.1"/>
    <property type="gene ID" value="ENSPTXG00000011875.1"/>
</dbReference>
<evidence type="ECO:0000313" key="5">
    <source>
        <dbReference type="Proteomes" id="UP000472273"/>
    </source>
</evidence>
<sequence>MESFEEPGHIGRENLLEVPTLSNCFSEEEDVKATHQHRFSPAPRRRNSDSSEEMEAEIPSTTARKVSFADAFGFDLVSVKEFDSWDNPITQPSDDLEDEDVPVDEFYLTPLFLVPTTQEELLQTVRAHKICLEFVEFLPGVICMKGIIRVLNITFQKLVYVRMSLDNWLTYYDILAEYVPNSCDGETDQFLFKISLVPPYQKEGAKVEFCIRYETSVGIFWSNNNSKNYVLICHKKGTASSLDNNKPQEGVTNKHIKGCLKTTLNSHHFTRSRSSSMNERSSYATEPVRFPNELQQLGDKLEPGLIRQPLPKSSSTEHSLQDKELQNNQTYSVGNNRQLLFPEKCSEVDLLNKTAQSLEGLNPNETYFSPEYWSEINKNQNIPDTVSSNCGMHPAYVQSEESKNVPRNKTKETLFIGEDNYNFKKTRETISLEDDEAGKLKENALKRKYNNIKTVQEQLKQETAFQIPELDSENIGHEPQREKVESKNKLCLNRGLNSDAMANADVTENCLASFHSEDIVEEKHKSEYNDDKEKEIMLENLENSPEKQISLTSRYRKHVLRDNYEINRLAKLPQREEVMTSSVPGEIKEQMSKSIGLPYLSDSGNSNNNKTESKSCIIDESNHDLKKEEIRIPEKLHNTLWESQSHIVPPVDEYVFMHSINTKKMSDSRNNLEKRKYSQNDNPENRNISEVEPCQSEPGTIILKDQSTWDRLMIQTPSGSENQLAERQSEANKRVQIKELTGVEAMGGINDNARCLKVSPTDELFTCQDAFRYEETSVTKHDNTEEAEAVTAASIIKMTSESIPEKMSASEKAVIVKLPQETALSDRPTEEKEMVFDIHEGRNDGSHYPLCQCNREGVLCDTKFGVSASHINNVPTYETVHVEMISTHAANEMLAKAEHNSVNNSPSTEIFCPRIAEVEEMSPPPTNASTEIAAQSGCNFNPKDETTHVITNTTKLQEFLPSENREGNISQFSHQTEFSPEKQIRPTILIRESTEEREETSLASEGLITEKKMNIIRHDKQAFFDHTGISSQKNEAYNSPAECLVLKHIAYKIFYFLLFIVFCVTLYHYDLIVCFALYLFSLCWLYCDGRRNKNSIKKE</sequence>
<dbReference type="OMA" id="MISTHAA"/>
<reference evidence="4" key="1">
    <citation type="submission" date="2025-08" db="UniProtKB">
        <authorList>
            <consortium name="Ensembl"/>
        </authorList>
    </citation>
    <scope>IDENTIFICATION</scope>
</reference>
<gene>
    <name evidence="4" type="primary">PPP1R3A</name>
</gene>
<feature type="transmembrane region" description="Helical" evidence="2">
    <location>
        <begin position="1054"/>
        <end position="1087"/>
    </location>
</feature>
<dbReference type="Pfam" id="PF03370">
    <property type="entry name" value="CBM_21"/>
    <property type="match status" value="1"/>
</dbReference>
<feature type="region of interest" description="Disordered" evidence="1">
    <location>
        <begin position="665"/>
        <end position="696"/>
    </location>
</feature>
<protein>
    <submittedName>
        <fullName evidence="4">Protein phosphatase 1 regulatory subunit 3A</fullName>
    </submittedName>
</protein>
<evidence type="ECO:0000313" key="4">
    <source>
        <dbReference type="Ensembl" id="ENSPTXP00000017250.1"/>
    </source>
</evidence>
<dbReference type="Proteomes" id="UP000472273">
    <property type="component" value="Unplaced"/>
</dbReference>
<accession>A0A670YZU3</accession>
<evidence type="ECO:0000259" key="3">
    <source>
        <dbReference type="PROSITE" id="PS51159"/>
    </source>
</evidence>
<keyword evidence="5" id="KW-1185">Reference proteome</keyword>
<proteinExistence type="predicted"/>
<dbReference type="PROSITE" id="PS51159">
    <property type="entry name" value="CBM21"/>
    <property type="match status" value="1"/>
</dbReference>
<dbReference type="CDD" id="cd22255">
    <property type="entry name" value="PBD_PPP1R3A"/>
    <property type="match status" value="1"/>
</dbReference>
<dbReference type="Gene3D" id="2.60.40.2440">
    <property type="entry name" value="Carbohydrate binding type-21 domain"/>
    <property type="match status" value="1"/>
</dbReference>
<dbReference type="PANTHER" id="PTHR12307:SF2">
    <property type="entry name" value="PROTEIN PHOSPHATASE 1 REGULATORY SUBUNIT 3A"/>
    <property type="match status" value="1"/>
</dbReference>
<name>A0A670YZU3_PSETE</name>
<organism evidence="4 5">
    <name type="scientific">Pseudonaja textilis</name>
    <name type="common">Eastern brown snake</name>
    <dbReference type="NCBI Taxonomy" id="8673"/>
    <lineage>
        <taxon>Eukaryota</taxon>
        <taxon>Metazoa</taxon>
        <taxon>Chordata</taxon>
        <taxon>Craniata</taxon>
        <taxon>Vertebrata</taxon>
        <taxon>Euteleostomi</taxon>
        <taxon>Lepidosauria</taxon>
        <taxon>Squamata</taxon>
        <taxon>Bifurcata</taxon>
        <taxon>Unidentata</taxon>
        <taxon>Episquamata</taxon>
        <taxon>Toxicofera</taxon>
        <taxon>Serpentes</taxon>
        <taxon>Colubroidea</taxon>
        <taxon>Elapidae</taxon>
        <taxon>Hydrophiinae</taxon>
        <taxon>Pseudonaja</taxon>
    </lineage>
</organism>
<feature type="domain" description="CBM21" evidence="3">
    <location>
        <begin position="124"/>
        <end position="232"/>
    </location>
</feature>
<reference evidence="4" key="2">
    <citation type="submission" date="2025-09" db="UniProtKB">
        <authorList>
            <consortium name="Ensembl"/>
        </authorList>
    </citation>
    <scope>IDENTIFICATION</scope>
</reference>
<dbReference type="PANTHER" id="PTHR12307">
    <property type="entry name" value="PROTEIN PHOSPHATASE 1 REGULATORY SUBUNIT"/>
    <property type="match status" value="1"/>
</dbReference>
<dbReference type="GO" id="GO:0005979">
    <property type="term" value="P:regulation of glycogen biosynthetic process"/>
    <property type="evidence" value="ECO:0007669"/>
    <property type="project" value="TreeGrafter"/>
</dbReference>
<dbReference type="InterPro" id="IPR005036">
    <property type="entry name" value="CBM21_dom"/>
</dbReference>
<keyword evidence="2" id="KW-1133">Transmembrane helix</keyword>
<dbReference type="GO" id="GO:0000164">
    <property type="term" value="C:protein phosphatase type 1 complex"/>
    <property type="evidence" value="ECO:0007669"/>
    <property type="project" value="TreeGrafter"/>
</dbReference>
<feature type="compositionally biased region" description="Basic and acidic residues" evidence="1">
    <location>
        <begin position="665"/>
        <end position="689"/>
    </location>
</feature>
<dbReference type="AlphaFoldDB" id="A0A670YZU3"/>
<dbReference type="InterPro" id="IPR038175">
    <property type="entry name" value="CBM21_dom_sf"/>
</dbReference>
<keyword evidence="2" id="KW-0472">Membrane</keyword>
<feature type="region of interest" description="Disordered" evidence="1">
    <location>
        <begin position="27"/>
        <end position="60"/>
    </location>
</feature>
<dbReference type="GeneTree" id="ENSGT00940000157682"/>
<dbReference type="InterPro" id="IPR050782">
    <property type="entry name" value="PP1_regulatory_subunit_3"/>
</dbReference>